<evidence type="ECO:0000313" key="5">
    <source>
        <dbReference type="Proteomes" id="UP000244978"/>
    </source>
</evidence>
<dbReference type="SUPFAM" id="SSF51261">
    <property type="entry name" value="Duplicated hybrid motif"/>
    <property type="match status" value="1"/>
</dbReference>
<evidence type="ECO:0000259" key="3">
    <source>
        <dbReference type="Pfam" id="PF01551"/>
    </source>
</evidence>
<evidence type="ECO:0000256" key="1">
    <source>
        <dbReference type="SAM" id="Coils"/>
    </source>
</evidence>
<name>A0A2U1T118_9MICO</name>
<feature type="domain" description="M23ase beta-sheet core" evidence="3">
    <location>
        <begin position="319"/>
        <end position="415"/>
    </location>
</feature>
<gene>
    <name evidence="4" type="ORF">DF220_06630</name>
</gene>
<dbReference type="InterPro" id="IPR050570">
    <property type="entry name" value="Cell_wall_metabolism_enzyme"/>
</dbReference>
<dbReference type="CDD" id="cd12797">
    <property type="entry name" value="M23_peptidase"/>
    <property type="match status" value="1"/>
</dbReference>
<dbReference type="Pfam" id="PF01551">
    <property type="entry name" value="Peptidase_M23"/>
    <property type="match status" value="1"/>
</dbReference>
<reference evidence="5" key="1">
    <citation type="submission" date="2018-04" db="EMBL/GenBank/DDBJ databases">
        <authorList>
            <person name="Liu S."/>
            <person name="Wang Z."/>
            <person name="Li J."/>
        </authorList>
    </citation>
    <scope>NUCLEOTIDE SEQUENCE [LARGE SCALE GENOMIC DNA]</scope>
    <source>
        <strain evidence="5">S1194</strain>
    </source>
</reference>
<evidence type="ECO:0000256" key="2">
    <source>
        <dbReference type="SAM" id="MobiDB-lite"/>
    </source>
</evidence>
<dbReference type="GO" id="GO:0004222">
    <property type="term" value="F:metalloendopeptidase activity"/>
    <property type="evidence" value="ECO:0007669"/>
    <property type="project" value="TreeGrafter"/>
</dbReference>
<feature type="compositionally biased region" description="Gly residues" evidence="2">
    <location>
        <begin position="279"/>
        <end position="288"/>
    </location>
</feature>
<dbReference type="InterPro" id="IPR016047">
    <property type="entry name" value="M23ase_b-sheet_dom"/>
</dbReference>
<dbReference type="PANTHER" id="PTHR21666">
    <property type="entry name" value="PEPTIDASE-RELATED"/>
    <property type="match status" value="1"/>
</dbReference>
<keyword evidence="5" id="KW-1185">Reference proteome</keyword>
<dbReference type="InterPro" id="IPR011055">
    <property type="entry name" value="Dup_hybrid_motif"/>
</dbReference>
<feature type="region of interest" description="Disordered" evidence="2">
    <location>
        <begin position="276"/>
        <end position="296"/>
    </location>
</feature>
<dbReference type="Gene3D" id="2.70.70.10">
    <property type="entry name" value="Glucose Permease (Domain IIA)"/>
    <property type="match status" value="1"/>
</dbReference>
<accession>A0A2U1T118</accession>
<comment type="caution">
    <text evidence="4">The sequence shown here is derived from an EMBL/GenBank/DDBJ whole genome shotgun (WGS) entry which is preliminary data.</text>
</comment>
<dbReference type="RefSeq" id="WP_108517989.1">
    <property type="nucleotide sequence ID" value="NZ_CP026951.1"/>
</dbReference>
<organism evidence="4 5">
    <name type="scientific">Homoserinimonas hongtaonis</name>
    <dbReference type="NCBI Taxonomy" id="2079791"/>
    <lineage>
        <taxon>Bacteria</taxon>
        <taxon>Bacillati</taxon>
        <taxon>Actinomycetota</taxon>
        <taxon>Actinomycetes</taxon>
        <taxon>Micrococcales</taxon>
        <taxon>Microbacteriaceae</taxon>
        <taxon>Homoserinimonas</taxon>
    </lineage>
</organism>
<dbReference type="OrthoDB" id="1099523at2"/>
<protein>
    <submittedName>
        <fullName evidence="4">M23 family peptidase</fullName>
    </submittedName>
</protein>
<proteinExistence type="predicted"/>
<dbReference type="EMBL" id="QEEX01000001">
    <property type="protein sequence ID" value="PWB97542.1"/>
    <property type="molecule type" value="Genomic_DNA"/>
</dbReference>
<dbReference type="AlphaFoldDB" id="A0A2U1T118"/>
<evidence type="ECO:0000313" key="4">
    <source>
        <dbReference type="EMBL" id="PWB97542.1"/>
    </source>
</evidence>
<dbReference type="PANTHER" id="PTHR21666:SF270">
    <property type="entry name" value="MUREIN HYDROLASE ACTIVATOR ENVC"/>
    <property type="match status" value="1"/>
</dbReference>
<feature type="coiled-coil region" evidence="1">
    <location>
        <begin position="221"/>
        <end position="248"/>
    </location>
</feature>
<sequence>MKHHNRGDRRGRKGFVATLAILGVLLTAGLASQSPAEPAYAANYPSWQDVLNARSSESAKSAEIKRLQGLIAQLESTVVAAEAEAMAKGDEFIAAQQAYDEAAFKLGTLREQVAVATAAAEESLLKAGQLAARLQRSGTNDLTATLLFTESDDLLSQLGRATKVNEQSSGVFNKAKQDENAAQALSETAAVQEAALAELATIAEQAMIEAQKASDAATAALAEQAANQTRLQAQLVSLQENRLATEAEFQVGDRIRVEAARAAAAAAAAAAAEAAKNNGGSGNAGGGAPSSSGWVRPSGGGISSHYGWRVPPTSGASTLHGGVDLAPGCNSPIYAASSGTVVFAGLSGGYGNYIKINHPDGSQTAYAHIVNGGILVHNGQQVSAGQQIARVGTTGTSTGCHLHFEVRVGGATQDPVPFLRARGVAI</sequence>
<keyword evidence="1" id="KW-0175">Coiled coil</keyword>
<dbReference type="KEGG" id="salc:C2138_11510"/>
<dbReference type="Proteomes" id="UP000244978">
    <property type="component" value="Unassembled WGS sequence"/>
</dbReference>